<dbReference type="NCBIfam" id="TIGR00377">
    <property type="entry name" value="ant_ant_sig"/>
    <property type="match status" value="1"/>
</dbReference>
<comment type="similarity">
    <text evidence="1 2">Belongs to the anti-sigma-factor antagonist family.</text>
</comment>
<accession>A0A8J7BXQ8</accession>
<evidence type="ECO:0000313" key="4">
    <source>
        <dbReference type="EMBL" id="MBD2774197.1"/>
    </source>
</evidence>
<dbReference type="PANTHER" id="PTHR33495:SF14">
    <property type="entry name" value="ANTI-SIGMA FACTOR ANTAGONIST"/>
    <property type="match status" value="1"/>
</dbReference>
<dbReference type="CDD" id="cd07043">
    <property type="entry name" value="STAS_anti-anti-sigma_factors"/>
    <property type="match status" value="1"/>
</dbReference>
<name>A0A8J7BXQ8_9CYAN</name>
<dbReference type="SUPFAM" id="SSF52091">
    <property type="entry name" value="SpoIIaa-like"/>
    <property type="match status" value="1"/>
</dbReference>
<reference evidence="4" key="1">
    <citation type="submission" date="2020-09" db="EMBL/GenBank/DDBJ databases">
        <title>Iningainema tapete sp. nov. (Scytonemataceae, Cyanobacteria) from greenhouses in central Florida (USA) produces two types of nodularin with biosynthetic potential for microcystin-LR and anabaenopeptins.</title>
        <authorList>
            <person name="Berthold D.E."/>
            <person name="Lefler F.W."/>
            <person name="Huang I.-S."/>
            <person name="Abdulla H."/>
            <person name="Zimba P.V."/>
            <person name="Laughinghouse H.D. IV."/>
        </authorList>
    </citation>
    <scope>NUCLEOTIDE SEQUENCE</scope>
    <source>
        <strain evidence="4">BLCCT55</strain>
    </source>
</reference>
<dbReference type="PROSITE" id="PS50801">
    <property type="entry name" value="STAS"/>
    <property type="match status" value="1"/>
</dbReference>
<dbReference type="AlphaFoldDB" id="A0A8J7BXQ8"/>
<evidence type="ECO:0000256" key="2">
    <source>
        <dbReference type="RuleBase" id="RU003749"/>
    </source>
</evidence>
<protein>
    <recommendedName>
        <fullName evidence="2">Anti-sigma factor antagonist</fullName>
    </recommendedName>
</protein>
<dbReference type="InterPro" id="IPR003658">
    <property type="entry name" value="Anti-sigma_ant"/>
</dbReference>
<dbReference type="InterPro" id="IPR036513">
    <property type="entry name" value="STAS_dom_sf"/>
</dbReference>
<evidence type="ECO:0000256" key="1">
    <source>
        <dbReference type="ARBA" id="ARBA00009013"/>
    </source>
</evidence>
<dbReference type="Proteomes" id="UP000629098">
    <property type="component" value="Unassembled WGS sequence"/>
</dbReference>
<gene>
    <name evidence="4" type="ORF">ICL16_19490</name>
</gene>
<dbReference type="Pfam" id="PF01740">
    <property type="entry name" value="STAS"/>
    <property type="match status" value="1"/>
</dbReference>
<dbReference type="InterPro" id="IPR002645">
    <property type="entry name" value="STAS_dom"/>
</dbReference>
<dbReference type="PANTHER" id="PTHR33495">
    <property type="entry name" value="ANTI-SIGMA FACTOR ANTAGONIST TM_1081-RELATED-RELATED"/>
    <property type="match status" value="1"/>
</dbReference>
<dbReference type="EMBL" id="JACXAE010000067">
    <property type="protein sequence ID" value="MBD2774197.1"/>
    <property type="molecule type" value="Genomic_DNA"/>
</dbReference>
<organism evidence="4 5">
    <name type="scientific">Iningainema tapete BLCC-T55</name>
    <dbReference type="NCBI Taxonomy" id="2748662"/>
    <lineage>
        <taxon>Bacteria</taxon>
        <taxon>Bacillati</taxon>
        <taxon>Cyanobacteriota</taxon>
        <taxon>Cyanophyceae</taxon>
        <taxon>Nostocales</taxon>
        <taxon>Scytonemataceae</taxon>
        <taxon>Iningainema tapete</taxon>
    </lineage>
</organism>
<evidence type="ECO:0000259" key="3">
    <source>
        <dbReference type="PROSITE" id="PS50801"/>
    </source>
</evidence>
<dbReference type="GO" id="GO:0043856">
    <property type="term" value="F:anti-sigma factor antagonist activity"/>
    <property type="evidence" value="ECO:0007669"/>
    <property type="project" value="InterPro"/>
</dbReference>
<keyword evidence="5" id="KW-1185">Reference proteome</keyword>
<feature type="domain" description="STAS" evidence="3">
    <location>
        <begin position="1"/>
        <end position="104"/>
    </location>
</feature>
<comment type="caution">
    <text evidence="4">The sequence shown here is derived from an EMBL/GenBank/DDBJ whole genome shotgun (WGS) entry which is preliminary data.</text>
</comment>
<proteinExistence type="inferred from homology"/>
<evidence type="ECO:0000313" key="5">
    <source>
        <dbReference type="Proteomes" id="UP000629098"/>
    </source>
</evidence>
<sequence>MNEEQVTLVEIIGEVDTNTAPLIQERILPLAQAGIKMILEMTKVPYMSSAGLRMLLSLYRQISAQEGKIVLVGLSEEIQDTMSITGFLEFFNTCDTIDLAFAALNVQVPSLK</sequence>
<dbReference type="Gene3D" id="3.30.750.24">
    <property type="entry name" value="STAS domain"/>
    <property type="match status" value="1"/>
</dbReference>